<keyword evidence="2" id="KW-1185">Reference proteome</keyword>
<gene>
    <name evidence="1" type="ORF">FCM35_KLT08725</name>
</gene>
<evidence type="ECO:0000313" key="1">
    <source>
        <dbReference type="EMBL" id="KAF3325645.1"/>
    </source>
</evidence>
<accession>A0A833QFE2</accession>
<comment type="caution">
    <text evidence="1">The sequence shown here is derived from an EMBL/GenBank/DDBJ whole genome shotgun (WGS) entry which is preliminary data.</text>
</comment>
<dbReference type="AlphaFoldDB" id="A0A833QFE2"/>
<name>A0A833QFE2_9POAL</name>
<dbReference type="OrthoDB" id="686325at2759"/>
<dbReference type="Proteomes" id="UP000623129">
    <property type="component" value="Unassembled WGS sequence"/>
</dbReference>
<reference evidence="1" key="1">
    <citation type="submission" date="2020-01" db="EMBL/GenBank/DDBJ databases">
        <title>Genome sequence of Kobresia littledalei, the first chromosome-level genome in the family Cyperaceae.</title>
        <authorList>
            <person name="Qu G."/>
        </authorList>
    </citation>
    <scope>NUCLEOTIDE SEQUENCE</scope>
    <source>
        <strain evidence="1">C.B.Clarke</strain>
        <tissue evidence="1">Leaf</tissue>
    </source>
</reference>
<evidence type="ECO:0008006" key="3">
    <source>
        <dbReference type="Google" id="ProtNLM"/>
    </source>
</evidence>
<evidence type="ECO:0000313" key="2">
    <source>
        <dbReference type="Proteomes" id="UP000623129"/>
    </source>
</evidence>
<sequence>MCYMCRASDEDAKHLFNDCTQSKTITSKALLALQISEPTQSSQGYIEMMVVDKTITTTTRETIVTTNFIIWKERCNRIFRDTTKTTQQLVDEIIEMRRRDGRLQTSINMDHG</sequence>
<proteinExistence type="predicted"/>
<protein>
    <recommendedName>
        <fullName evidence="3">Reverse transcriptase zinc-binding domain-containing protein</fullName>
    </recommendedName>
</protein>
<organism evidence="1 2">
    <name type="scientific">Carex littledalei</name>
    <dbReference type="NCBI Taxonomy" id="544730"/>
    <lineage>
        <taxon>Eukaryota</taxon>
        <taxon>Viridiplantae</taxon>
        <taxon>Streptophyta</taxon>
        <taxon>Embryophyta</taxon>
        <taxon>Tracheophyta</taxon>
        <taxon>Spermatophyta</taxon>
        <taxon>Magnoliopsida</taxon>
        <taxon>Liliopsida</taxon>
        <taxon>Poales</taxon>
        <taxon>Cyperaceae</taxon>
        <taxon>Cyperoideae</taxon>
        <taxon>Cariceae</taxon>
        <taxon>Carex</taxon>
        <taxon>Carex subgen. Euthyceras</taxon>
    </lineage>
</organism>
<dbReference type="EMBL" id="SWLB01000019">
    <property type="protein sequence ID" value="KAF3325645.1"/>
    <property type="molecule type" value="Genomic_DNA"/>
</dbReference>